<dbReference type="GO" id="GO:0047355">
    <property type="term" value="F:CDP-glycerol glycerophosphotransferase activity"/>
    <property type="evidence" value="ECO:0007669"/>
    <property type="project" value="InterPro"/>
</dbReference>
<dbReference type="GO" id="GO:0016020">
    <property type="term" value="C:membrane"/>
    <property type="evidence" value="ECO:0007669"/>
    <property type="project" value="InterPro"/>
</dbReference>
<reference evidence="1" key="1">
    <citation type="submission" date="2021-04" db="EMBL/GenBank/DDBJ databases">
        <authorList>
            <person name="Pira H."/>
            <person name="Risdian C."/>
            <person name="Wink J."/>
        </authorList>
    </citation>
    <scope>NUCLEOTIDE SEQUENCE</scope>
    <source>
        <strain evidence="1">WHY3</strain>
    </source>
</reference>
<evidence type="ECO:0000313" key="1">
    <source>
        <dbReference type="EMBL" id="MBV7268516.1"/>
    </source>
</evidence>
<sequence>MRFVLFCLNNYAFAILNPIKEVLAERNHDFIWYVAPKITNSFPYHTDPNTSSIKAIKSFKSDVIFAPGNEVPYFLRGLKTQVFHGLAGEKKGHFRIREYFDLYLTQGPYFTNRFNELKKEHKDFDVIETGWPKLDVYYKNHNELNTEKQDLLAKYNAKKIILYAPTFSPKLTSAPHLLGEVNSLAYNKDYIILLKFHPLMAKEWVDKYKQLANDTDNIIYKNEKDITKFLIIADLLISDTSSVVYEFLLLDKPAITFNSISSNIVWKDLKLYKNLSKEVLDTLNNDSNAGLRKSIIKDYHPYNDGKSAQRMVEAVENYLITHQVPEKRKISTFRKLKTHYKLLNKKY</sequence>
<gene>
    <name evidence="1" type="ORF">KCG49_04815</name>
</gene>
<protein>
    <submittedName>
        <fullName evidence="1">CDP-glycerol glycerophosphotransferase family protein</fullName>
    </submittedName>
</protein>
<dbReference type="Proteomes" id="UP001138894">
    <property type="component" value="Unassembled WGS sequence"/>
</dbReference>
<name>A0A9X1F6Z7_9FLAO</name>
<organism evidence="1 2">
    <name type="scientific">Winogradskyella luteola</name>
    <dbReference type="NCBI Taxonomy" id="2828330"/>
    <lineage>
        <taxon>Bacteria</taxon>
        <taxon>Pseudomonadati</taxon>
        <taxon>Bacteroidota</taxon>
        <taxon>Flavobacteriia</taxon>
        <taxon>Flavobacteriales</taxon>
        <taxon>Flavobacteriaceae</taxon>
        <taxon>Winogradskyella</taxon>
    </lineage>
</organism>
<dbReference type="PANTHER" id="PTHR37316:SF3">
    <property type="entry name" value="TEICHOIC ACID GLYCEROL-PHOSPHATE TRANSFERASE"/>
    <property type="match status" value="1"/>
</dbReference>
<dbReference type="AlphaFoldDB" id="A0A9X1F6Z7"/>
<accession>A0A9X1F6Z7</accession>
<dbReference type="PANTHER" id="PTHR37316">
    <property type="entry name" value="TEICHOIC ACID GLYCEROL-PHOSPHATE PRIMASE"/>
    <property type="match status" value="1"/>
</dbReference>
<comment type="caution">
    <text evidence="1">The sequence shown here is derived from an EMBL/GenBank/DDBJ whole genome shotgun (WGS) entry which is preliminary data.</text>
</comment>
<proteinExistence type="predicted"/>
<dbReference type="InterPro" id="IPR051612">
    <property type="entry name" value="Teichoic_Acid_Biosynth"/>
</dbReference>
<evidence type="ECO:0000313" key="2">
    <source>
        <dbReference type="Proteomes" id="UP001138894"/>
    </source>
</evidence>
<dbReference type="InterPro" id="IPR007554">
    <property type="entry name" value="Glycerophosphate_synth"/>
</dbReference>
<keyword evidence="2" id="KW-1185">Reference proteome</keyword>
<dbReference type="EMBL" id="JAGSPD010000003">
    <property type="protein sequence ID" value="MBV7268516.1"/>
    <property type="molecule type" value="Genomic_DNA"/>
</dbReference>
<dbReference type="Pfam" id="PF04464">
    <property type="entry name" value="Glyphos_transf"/>
    <property type="match status" value="1"/>
</dbReference>
<dbReference type="RefSeq" id="WP_218545067.1">
    <property type="nucleotide sequence ID" value="NZ_JAGSPD010000003.1"/>
</dbReference>